<dbReference type="Proteomes" id="UP000822688">
    <property type="component" value="Chromosome 11"/>
</dbReference>
<protein>
    <submittedName>
        <fullName evidence="1">Uncharacterized protein</fullName>
    </submittedName>
</protein>
<sequence length="96" mass="11183">MDYEVIQRRRLCRSSCPGCKTKQSPGREEDHHEWRVSVATPQPGTQFSSKNYELSTCCRLQHGPAPMCPKKRGLLHRHVTLLRRNATLNEFEVLHR</sequence>
<keyword evidence="2" id="KW-1185">Reference proteome</keyword>
<proteinExistence type="predicted"/>
<name>A0A8T0GCH9_CERPU</name>
<accession>A0A8T0GCH9</accession>
<comment type="caution">
    <text evidence="1">The sequence shown here is derived from an EMBL/GenBank/DDBJ whole genome shotgun (WGS) entry which is preliminary data.</text>
</comment>
<evidence type="ECO:0000313" key="1">
    <source>
        <dbReference type="EMBL" id="KAG0556435.1"/>
    </source>
</evidence>
<dbReference type="EMBL" id="CM026432">
    <property type="protein sequence ID" value="KAG0556435.1"/>
    <property type="molecule type" value="Genomic_DNA"/>
</dbReference>
<dbReference type="AlphaFoldDB" id="A0A8T0GCH9"/>
<organism evidence="1 2">
    <name type="scientific">Ceratodon purpureus</name>
    <name type="common">Fire moss</name>
    <name type="synonym">Dicranum purpureum</name>
    <dbReference type="NCBI Taxonomy" id="3225"/>
    <lineage>
        <taxon>Eukaryota</taxon>
        <taxon>Viridiplantae</taxon>
        <taxon>Streptophyta</taxon>
        <taxon>Embryophyta</taxon>
        <taxon>Bryophyta</taxon>
        <taxon>Bryophytina</taxon>
        <taxon>Bryopsida</taxon>
        <taxon>Dicranidae</taxon>
        <taxon>Pseudoditrichales</taxon>
        <taxon>Ditrichaceae</taxon>
        <taxon>Ceratodon</taxon>
    </lineage>
</organism>
<reference evidence="1 2" key="1">
    <citation type="submission" date="2020-06" db="EMBL/GenBank/DDBJ databases">
        <title>WGS assembly of Ceratodon purpureus strain R40.</title>
        <authorList>
            <person name="Carey S.B."/>
            <person name="Jenkins J."/>
            <person name="Shu S."/>
            <person name="Lovell J.T."/>
            <person name="Sreedasyam A."/>
            <person name="Maumus F."/>
            <person name="Tiley G.P."/>
            <person name="Fernandez-Pozo N."/>
            <person name="Barry K."/>
            <person name="Chen C."/>
            <person name="Wang M."/>
            <person name="Lipzen A."/>
            <person name="Daum C."/>
            <person name="Saski C.A."/>
            <person name="Payton A.C."/>
            <person name="Mcbreen J.C."/>
            <person name="Conrad R.E."/>
            <person name="Kollar L.M."/>
            <person name="Olsson S."/>
            <person name="Huttunen S."/>
            <person name="Landis J.B."/>
            <person name="Wickett N.J."/>
            <person name="Johnson M.G."/>
            <person name="Rensing S.A."/>
            <person name="Grimwood J."/>
            <person name="Schmutz J."/>
            <person name="Mcdaniel S.F."/>
        </authorList>
    </citation>
    <scope>NUCLEOTIDE SEQUENCE [LARGE SCALE GENOMIC DNA]</scope>
    <source>
        <strain evidence="1 2">R40</strain>
    </source>
</reference>
<evidence type="ECO:0000313" key="2">
    <source>
        <dbReference type="Proteomes" id="UP000822688"/>
    </source>
</evidence>
<gene>
    <name evidence="1" type="ORF">KC19_11G053700</name>
</gene>